<proteinExistence type="predicted"/>
<dbReference type="AlphaFoldDB" id="A0A7Z2T774"/>
<organism evidence="1 2">
    <name type="scientific">Vibrio astriarenae</name>
    <dbReference type="NCBI Taxonomy" id="1481923"/>
    <lineage>
        <taxon>Bacteria</taxon>
        <taxon>Pseudomonadati</taxon>
        <taxon>Pseudomonadota</taxon>
        <taxon>Gammaproteobacteria</taxon>
        <taxon>Vibrionales</taxon>
        <taxon>Vibrionaceae</taxon>
        <taxon>Vibrio</taxon>
    </lineage>
</organism>
<reference evidence="1 2" key="1">
    <citation type="submission" date="2020-01" db="EMBL/GenBank/DDBJ databases">
        <title>Whole genome and functional gene identification of agarase of Vibrio HN897.</title>
        <authorList>
            <person name="Liu Y."/>
            <person name="Zhao Z."/>
        </authorList>
    </citation>
    <scope>NUCLEOTIDE SEQUENCE [LARGE SCALE GENOMIC DNA]</scope>
    <source>
        <strain evidence="1 2">HN897</strain>
    </source>
</reference>
<evidence type="ECO:0008006" key="3">
    <source>
        <dbReference type="Google" id="ProtNLM"/>
    </source>
</evidence>
<dbReference type="Pfam" id="PF14375">
    <property type="entry name" value="Cys_rich_CWC"/>
    <property type="match status" value="1"/>
</dbReference>
<protein>
    <recommendedName>
        <fullName evidence="3">Cysteine-rich CWC family protein</fullName>
    </recommendedName>
</protein>
<dbReference type="RefSeq" id="WP_164650537.1">
    <property type="nucleotide sequence ID" value="NZ_CP047476.1"/>
</dbReference>
<name>A0A7Z2T774_9VIBR</name>
<evidence type="ECO:0000313" key="2">
    <source>
        <dbReference type="Proteomes" id="UP000464262"/>
    </source>
</evidence>
<gene>
    <name evidence="1" type="ORF">GT360_19120</name>
</gene>
<evidence type="ECO:0000313" key="1">
    <source>
        <dbReference type="EMBL" id="QIA65638.1"/>
    </source>
</evidence>
<accession>A0A7Z2T774</accession>
<sequence length="74" mass="8370">MSNEKPTKLCPLCNQPNQCGQPKSSKDECWCFKSNVRFPKALLNQVPKEKLGKACICQQCVEDFAKKNAIIHKC</sequence>
<dbReference type="InterPro" id="IPR032720">
    <property type="entry name" value="Cys_rich_CWC"/>
</dbReference>
<dbReference type="KEGG" id="vas:GT360_19120"/>
<dbReference type="EMBL" id="CP047476">
    <property type="protein sequence ID" value="QIA65638.1"/>
    <property type="molecule type" value="Genomic_DNA"/>
</dbReference>
<dbReference type="Proteomes" id="UP000464262">
    <property type="component" value="Chromosome 2"/>
</dbReference>
<keyword evidence="2" id="KW-1185">Reference proteome</keyword>